<dbReference type="RefSeq" id="WP_114984167.1">
    <property type="nucleotide sequence ID" value="NZ_CP027806.1"/>
</dbReference>
<dbReference type="InterPro" id="IPR044751">
    <property type="entry name" value="Ion_transp-like_CBS"/>
</dbReference>
<dbReference type="CDD" id="cd04590">
    <property type="entry name" value="CBS_pair_CorC_HlyC_assoc"/>
    <property type="match status" value="1"/>
</dbReference>
<feature type="domain" description="CBS" evidence="10">
    <location>
        <begin position="277"/>
        <end position="334"/>
    </location>
</feature>
<dbReference type="KEGG" id="cprv:CYPRO_1669"/>
<dbReference type="SUPFAM" id="SSF56176">
    <property type="entry name" value="FAD-binding/transporter-associated domain-like"/>
    <property type="match status" value="1"/>
</dbReference>
<comment type="subcellular location">
    <subcellularLocation>
        <location evidence="1">Membrane</location>
        <topology evidence="1">Multi-pass membrane protein</topology>
    </subcellularLocation>
</comment>
<dbReference type="PANTHER" id="PTHR22777">
    <property type="entry name" value="HEMOLYSIN-RELATED"/>
    <property type="match status" value="1"/>
</dbReference>
<feature type="transmembrane region" description="Helical" evidence="9">
    <location>
        <begin position="61"/>
        <end position="80"/>
    </location>
</feature>
<dbReference type="SMART" id="SM01091">
    <property type="entry name" value="CorC_HlyC"/>
    <property type="match status" value="1"/>
</dbReference>
<feature type="transmembrane region" description="Helical" evidence="9">
    <location>
        <begin position="131"/>
        <end position="153"/>
    </location>
</feature>
<gene>
    <name evidence="12" type="ORF">CYPRO_1669</name>
</gene>
<keyword evidence="3" id="KW-0677">Repeat</keyword>
<evidence type="ECO:0000256" key="1">
    <source>
        <dbReference type="ARBA" id="ARBA00004141"/>
    </source>
</evidence>
<dbReference type="EMBL" id="CP027806">
    <property type="protein sequence ID" value="AXJ00920.1"/>
    <property type="molecule type" value="Genomic_DNA"/>
</dbReference>
<evidence type="ECO:0000256" key="2">
    <source>
        <dbReference type="ARBA" id="ARBA00022692"/>
    </source>
</evidence>
<name>A0A345UKB8_9BACT</name>
<evidence type="ECO:0000313" key="12">
    <source>
        <dbReference type="EMBL" id="AXJ00920.1"/>
    </source>
</evidence>
<dbReference type="PANTHER" id="PTHR22777:SF17">
    <property type="entry name" value="UPF0053 PROTEIN SLL0260"/>
    <property type="match status" value="1"/>
</dbReference>
<evidence type="ECO:0000256" key="3">
    <source>
        <dbReference type="ARBA" id="ARBA00022737"/>
    </source>
</evidence>
<proteinExistence type="predicted"/>
<feature type="transmembrane region" description="Helical" evidence="9">
    <location>
        <begin position="100"/>
        <end position="119"/>
    </location>
</feature>
<dbReference type="Pfam" id="PF00571">
    <property type="entry name" value="CBS"/>
    <property type="match status" value="2"/>
</dbReference>
<keyword evidence="4 8" id="KW-1133">Transmembrane helix</keyword>
<protein>
    <submittedName>
        <fullName evidence="12">Hemolysin</fullName>
    </submittedName>
</protein>
<dbReference type="Proteomes" id="UP000254808">
    <property type="component" value="Chromosome"/>
</dbReference>
<sequence length="424" mass="47262">MNELLIILGVLGLSGFFSGSEIGYVAANRLRLEIKSRENTLSAQYVSYFVKNPESFLSTTLLGNNVVNVAYATLMTIFLLSPISETWNYVFGNSPSELSLLITQTIIASGVILVVGEVIPKSIFRVHADRLIPIVMVPIGITNLLLRPLIYVANGIALRIVRFVNPEADSVEDFFKREDIETIFRDIASNQQSDMDEDDSEILTNVLELSTMRVKESMIPRTEIVAVEKHSSLEDLLTTFITSGYSKIPVYEGSIDNITGVILAYDLFKQPADISEIIRPVKYVPSSRKATSLLSDFRRENISLAVVLDEYGGTAGLVTSEDLIEEVVGDIQDEYDTEEVIMKRLPSNRYVFSGSLEIEDIEENFPEIGLKDDEIEFETIAGFIINEVGRIPKVGEEIRIGRLKFSIVKASHSRIEVVKCELTG</sequence>
<dbReference type="InterPro" id="IPR016169">
    <property type="entry name" value="FAD-bd_PCMH_sub2"/>
</dbReference>
<dbReference type="GO" id="GO:0050660">
    <property type="term" value="F:flavin adenine dinucleotide binding"/>
    <property type="evidence" value="ECO:0007669"/>
    <property type="project" value="InterPro"/>
</dbReference>
<dbReference type="Pfam" id="PF03471">
    <property type="entry name" value="CorC_HlyC"/>
    <property type="match status" value="1"/>
</dbReference>
<evidence type="ECO:0000259" key="11">
    <source>
        <dbReference type="PROSITE" id="PS51846"/>
    </source>
</evidence>
<reference evidence="12 13" key="1">
    <citation type="submission" date="2018-03" db="EMBL/GenBank/DDBJ databases">
        <title>Phenotypic and genomic properties of Cyclonatronum proteinivorum gen. nov., sp. nov., a haloalkaliphilic bacteroidete from soda lakes possessing Na+-translocating rhodopsin.</title>
        <authorList>
            <person name="Toshchakov S.V."/>
            <person name="Korzhenkov A."/>
            <person name="Samarov N.I."/>
            <person name="Kublanov I.V."/>
            <person name="Muntyan M.S."/>
            <person name="Sorokin D.Y."/>
        </authorList>
    </citation>
    <scope>NUCLEOTIDE SEQUENCE [LARGE SCALE GENOMIC DNA]</scope>
    <source>
        <strain evidence="12 13">Omega</strain>
    </source>
</reference>
<dbReference type="OrthoDB" id="9798188at2"/>
<evidence type="ECO:0000256" key="5">
    <source>
        <dbReference type="ARBA" id="ARBA00023122"/>
    </source>
</evidence>
<evidence type="ECO:0000259" key="10">
    <source>
        <dbReference type="PROSITE" id="PS51371"/>
    </source>
</evidence>
<keyword evidence="5 7" id="KW-0129">CBS domain</keyword>
<dbReference type="InterPro" id="IPR036318">
    <property type="entry name" value="FAD-bd_PCMH-like_sf"/>
</dbReference>
<dbReference type="AlphaFoldDB" id="A0A345UKB8"/>
<dbReference type="PROSITE" id="PS51846">
    <property type="entry name" value="CNNM"/>
    <property type="match status" value="1"/>
</dbReference>
<dbReference type="InterPro" id="IPR005170">
    <property type="entry name" value="Transptr-assoc_dom"/>
</dbReference>
<feature type="transmembrane region" description="Helical" evidence="9">
    <location>
        <begin position="6"/>
        <end position="27"/>
    </location>
</feature>
<evidence type="ECO:0000256" key="4">
    <source>
        <dbReference type="ARBA" id="ARBA00022989"/>
    </source>
</evidence>
<evidence type="ECO:0000256" key="8">
    <source>
        <dbReference type="PROSITE-ProRule" id="PRU01193"/>
    </source>
</evidence>
<dbReference type="InterPro" id="IPR000644">
    <property type="entry name" value="CBS_dom"/>
</dbReference>
<keyword evidence="2 8" id="KW-0812">Transmembrane</keyword>
<dbReference type="InterPro" id="IPR002550">
    <property type="entry name" value="CNNM"/>
</dbReference>
<dbReference type="Pfam" id="PF01595">
    <property type="entry name" value="CNNM"/>
    <property type="match status" value="1"/>
</dbReference>
<keyword evidence="6 8" id="KW-0472">Membrane</keyword>
<organism evidence="12 13">
    <name type="scientific">Cyclonatronum proteinivorum</name>
    <dbReference type="NCBI Taxonomy" id="1457365"/>
    <lineage>
        <taxon>Bacteria</taxon>
        <taxon>Pseudomonadati</taxon>
        <taxon>Balneolota</taxon>
        <taxon>Balneolia</taxon>
        <taxon>Balneolales</taxon>
        <taxon>Cyclonatronaceae</taxon>
        <taxon>Cyclonatronum</taxon>
    </lineage>
</organism>
<evidence type="ECO:0000256" key="7">
    <source>
        <dbReference type="PROSITE-ProRule" id="PRU00703"/>
    </source>
</evidence>
<dbReference type="FunFam" id="3.10.580.10:FF:000002">
    <property type="entry name" value="Magnesium/cobalt efflux protein CorC"/>
    <property type="match status" value="1"/>
</dbReference>
<feature type="domain" description="CNNM transmembrane" evidence="11">
    <location>
        <begin position="1"/>
        <end position="201"/>
    </location>
</feature>
<evidence type="ECO:0000256" key="9">
    <source>
        <dbReference type="SAM" id="Phobius"/>
    </source>
</evidence>
<dbReference type="Gene3D" id="3.10.580.10">
    <property type="entry name" value="CBS-domain"/>
    <property type="match status" value="1"/>
</dbReference>
<evidence type="ECO:0000313" key="13">
    <source>
        <dbReference type="Proteomes" id="UP000254808"/>
    </source>
</evidence>
<dbReference type="GO" id="GO:0005886">
    <property type="term" value="C:plasma membrane"/>
    <property type="evidence" value="ECO:0007669"/>
    <property type="project" value="TreeGrafter"/>
</dbReference>
<dbReference type="Gene3D" id="3.30.465.10">
    <property type="match status" value="1"/>
</dbReference>
<keyword evidence="13" id="KW-1185">Reference proteome</keyword>
<dbReference type="PROSITE" id="PS51371">
    <property type="entry name" value="CBS"/>
    <property type="match status" value="1"/>
</dbReference>
<evidence type="ECO:0000256" key="6">
    <source>
        <dbReference type="ARBA" id="ARBA00023136"/>
    </source>
</evidence>
<accession>A0A345UKB8</accession>
<dbReference type="SUPFAM" id="SSF54631">
    <property type="entry name" value="CBS-domain pair"/>
    <property type="match status" value="1"/>
</dbReference>
<dbReference type="InterPro" id="IPR046342">
    <property type="entry name" value="CBS_dom_sf"/>
</dbReference>